<feature type="transmembrane region" description="Helical" evidence="1">
    <location>
        <begin position="20"/>
        <end position="45"/>
    </location>
</feature>
<evidence type="ECO:0000313" key="3">
    <source>
        <dbReference type="Proteomes" id="UP001497644"/>
    </source>
</evidence>
<reference evidence="2" key="1">
    <citation type="submission" date="2024-04" db="EMBL/GenBank/DDBJ databases">
        <authorList>
            <consortium name="Molecular Ecology Group"/>
        </authorList>
    </citation>
    <scope>NUCLEOTIDE SEQUENCE</scope>
</reference>
<dbReference type="EMBL" id="OZ034834">
    <property type="protein sequence ID" value="CAL1676196.1"/>
    <property type="molecule type" value="Genomic_DNA"/>
</dbReference>
<dbReference type="AlphaFoldDB" id="A0AAV2N925"/>
<keyword evidence="1" id="KW-0472">Membrane</keyword>
<name>A0AAV2N925_9HYME</name>
<organism evidence="2 3">
    <name type="scientific">Lasius platythorax</name>
    <dbReference type="NCBI Taxonomy" id="488582"/>
    <lineage>
        <taxon>Eukaryota</taxon>
        <taxon>Metazoa</taxon>
        <taxon>Ecdysozoa</taxon>
        <taxon>Arthropoda</taxon>
        <taxon>Hexapoda</taxon>
        <taxon>Insecta</taxon>
        <taxon>Pterygota</taxon>
        <taxon>Neoptera</taxon>
        <taxon>Endopterygota</taxon>
        <taxon>Hymenoptera</taxon>
        <taxon>Apocrita</taxon>
        <taxon>Aculeata</taxon>
        <taxon>Formicoidea</taxon>
        <taxon>Formicidae</taxon>
        <taxon>Formicinae</taxon>
        <taxon>Lasius</taxon>
        <taxon>Lasius</taxon>
    </lineage>
</organism>
<keyword evidence="1" id="KW-0812">Transmembrane</keyword>
<sequence>MGHWSEGQTHVAEANEVVDITIIMCMGVNILGAISVTLLTVRLTVLRRAERSLKLVSFLAALFKIHNPVQA</sequence>
<evidence type="ECO:0000256" key="1">
    <source>
        <dbReference type="SAM" id="Phobius"/>
    </source>
</evidence>
<proteinExistence type="predicted"/>
<keyword evidence="3" id="KW-1185">Reference proteome</keyword>
<evidence type="ECO:0000313" key="2">
    <source>
        <dbReference type="EMBL" id="CAL1676196.1"/>
    </source>
</evidence>
<keyword evidence="1" id="KW-1133">Transmembrane helix</keyword>
<protein>
    <submittedName>
        <fullName evidence="2">Uncharacterized protein</fullName>
    </submittedName>
</protein>
<accession>A0AAV2N925</accession>
<dbReference type="Proteomes" id="UP001497644">
    <property type="component" value="Chromosome 11"/>
</dbReference>
<gene>
    <name evidence="2" type="ORF">LPLAT_LOCUS2430</name>
</gene>